<sequence length="59" mass="6483">MWIGRLLPEEPSAATRSTGSGAQPIPSRPKVRWVPARQAGRWAAAGMRELTTSTSTRRH</sequence>
<gene>
    <name evidence="2" type="ORF">C1I95_04290</name>
</gene>
<dbReference type="EMBL" id="POTY01000014">
    <property type="protein sequence ID" value="PZG22929.1"/>
    <property type="molecule type" value="Genomic_DNA"/>
</dbReference>
<evidence type="ECO:0000313" key="2">
    <source>
        <dbReference type="EMBL" id="PZG22929.1"/>
    </source>
</evidence>
<proteinExistence type="predicted"/>
<accession>A0A2W2F0Z4</accession>
<organism evidence="2 3">
    <name type="scientific">Micromonospora craterilacus</name>
    <dbReference type="NCBI Taxonomy" id="1655439"/>
    <lineage>
        <taxon>Bacteria</taxon>
        <taxon>Bacillati</taxon>
        <taxon>Actinomycetota</taxon>
        <taxon>Actinomycetes</taxon>
        <taxon>Micromonosporales</taxon>
        <taxon>Micromonosporaceae</taxon>
        <taxon>Micromonospora</taxon>
    </lineage>
</organism>
<dbReference type="AlphaFoldDB" id="A0A2W2F0Z4"/>
<dbReference type="Proteomes" id="UP000248924">
    <property type="component" value="Unassembled WGS sequence"/>
</dbReference>
<reference evidence="2 3" key="1">
    <citation type="submission" date="2018-01" db="EMBL/GenBank/DDBJ databases">
        <title>Draft genome sequence of Jishengella sp. NA12.</title>
        <authorList>
            <person name="Sahin N."/>
            <person name="Ay H."/>
            <person name="Saygin H."/>
        </authorList>
    </citation>
    <scope>NUCLEOTIDE SEQUENCE [LARGE SCALE GENOMIC DNA]</scope>
    <source>
        <strain evidence="2 3">NA12</strain>
    </source>
</reference>
<comment type="caution">
    <text evidence="2">The sequence shown here is derived from an EMBL/GenBank/DDBJ whole genome shotgun (WGS) entry which is preliminary data.</text>
</comment>
<evidence type="ECO:0000256" key="1">
    <source>
        <dbReference type="SAM" id="MobiDB-lite"/>
    </source>
</evidence>
<feature type="region of interest" description="Disordered" evidence="1">
    <location>
        <begin position="1"/>
        <end position="30"/>
    </location>
</feature>
<evidence type="ECO:0000313" key="3">
    <source>
        <dbReference type="Proteomes" id="UP000248924"/>
    </source>
</evidence>
<protein>
    <submittedName>
        <fullName evidence="2">Uncharacterized protein</fullName>
    </submittedName>
</protein>
<keyword evidence="3" id="KW-1185">Reference proteome</keyword>
<name>A0A2W2F0Z4_9ACTN</name>